<gene>
    <name evidence="7" type="ORF">BGZ99_006654</name>
</gene>
<evidence type="ECO:0000256" key="3">
    <source>
        <dbReference type="ARBA" id="ARBA00011060"/>
    </source>
</evidence>
<dbReference type="PANTHER" id="PTHR31740">
    <property type="entry name" value="CENTROMERE PROTEIN L"/>
    <property type="match status" value="1"/>
</dbReference>
<evidence type="ECO:0000313" key="8">
    <source>
        <dbReference type="Proteomes" id="UP000738325"/>
    </source>
</evidence>
<dbReference type="GO" id="GO:0005634">
    <property type="term" value="C:nucleus"/>
    <property type="evidence" value="ECO:0007669"/>
    <property type="project" value="UniProtKB-SubCell"/>
</dbReference>
<keyword evidence="5" id="KW-0539">Nucleus</keyword>
<evidence type="ECO:0000256" key="5">
    <source>
        <dbReference type="ARBA" id="ARBA00023242"/>
    </source>
</evidence>
<dbReference type="GO" id="GO:0000775">
    <property type="term" value="C:chromosome, centromeric region"/>
    <property type="evidence" value="ECO:0007669"/>
    <property type="project" value="UniProtKB-SubCell"/>
</dbReference>
<comment type="similarity">
    <text evidence="3">Belongs to the CENP-L/IML3 family.</text>
</comment>
<dbReference type="Pfam" id="PF13092">
    <property type="entry name" value="CENP-L"/>
    <property type="match status" value="1"/>
</dbReference>
<keyword evidence="6" id="KW-0137">Centromere</keyword>
<proteinExistence type="inferred from homology"/>
<keyword evidence="4" id="KW-0158">Chromosome</keyword>
<dbReference type="OrthoDB" id="8864979at2759"/>
<dbReference type="Proteomes" id="UP000738325">
    <property type="component" value="Unassembled WGS sequence"/>
</dbReference>
<evidence type="ECO:0000256" key="6">
    <source>
        <dbReference type="ARBA" id="ARBA00023328"/>
    </source>
</evidence>
<accession>A0A9P6RBK4</accession>
<evidence type="ECO:0008006" key="9">
    <source>
        <dbReference type="Google" id="ProtNLM"/>
    </source>
</evidence>
<organism evidence="7 8">
    <name type="scientific">Dissophora globulifera</name>
    <dbReference type="NCBI Taxonomy" id="979702"/>
    <lineage>
        <taxon>Eukaryota</taxon>
        <taxon>Fungi</taxon>
        <taxon>Fungi incertae sedis</taxon>
        <taxon>Mucoromycota</taxon>
        <taxon>Mortierellomycotina</taxon>
        <taxon>Mortierellomycetes</taxon>
        <taxon>Mortierellales</taxon>
        <taxon>Mortierellaceae</taxon>
        <taxon>Dissophora</taxon>
    </lineage>
</organism>
<dbReference type="AlphaFoldDB" id="A0A9P6RBK4"/>
<comment type="subcellular location">
    <subcellularLocation>
        <location evidence="2">Chromosome</location>
        <location evidence="2">Centromere</location>
    </subcellularLocation>
    <subcellularLocation>
        <location evidence="1">Nucleus</location>
    </subcellularLocation>
</comment>
<reference evidence="7" key="1">
    <citation type="journal article" date="2020" name="Fungal Divers.">
        <title>Resolving the Mortierellaceae phylogeny through synthesis of multi-gene phylogenetics and phylogenomics.</title>
        <authorList>
            <person name="Vandepol N."/>
            <person name="Liber J."/>
            <person name="Desiro A."/>
            <person name="Na H."/>
            <person name="Kennedy M."/>
            <person name="Barry K."/>
            <person name="Grigoriev I.V."/>
            <person name="Miller A.N."/>
            <person name="O'Donnell K."/>
            <person name="Stajich J.E."/>
            <person name="Bonito G."/>
        </authorList>
    </citation>
    <scope>NUCLEOTIDE SEQUENCE</scope>
    <source>
        <strain evidence="7">REB-010B</strain>
    </source>
</reference>
<keyword evidence="8" id="KW-1185">Reference proteome</keyword>
<evidence type="ECO:0000256" key="1">
    <source>
        <dbReference type="ARBA" id="ARBA00004123"/>
    </source>
</evidence>
<evidence type="ECO:0000256" key="2">
    <source>
        <dbReference type="ARBA" id="ARBA00004584"/>
    </source>
</evidence>
<dbReference type="PANTHER" id="PTHR31740:SF2">
    <property type="entry name" value="CENTROMERE PROTEIN L"/>
    <property type="match status" value="1"/>
</dbReference>
<evidence type="ECO:0000313" key="7">
    <source>
        <dbReference type="EMBL" id="KAG0316807.1"/>
    </source>
</evidence>
<protein>
    <recommendedName>
        <fullName evidence="9">Centromere protein L</fullName>
    </recommendedName>
</protein>
<evidence type="ECO:0000256" key="4">
    <source>
        <dbReference type="ARBA" id="ARBA00022454"/>
    </source>
</evidence>
<name>A0A9P6RBK4_9FUNG</name>
<comment type="caution">
    <text evidence="7">The sequence shown here is derived from an EMBL/GenBank/DDBJ whole genome shotgun (WGS) entry which is preliminary data.</text>
</comment>
<dbReference type="EMBL" id="JAAAIP010000457">
    <property type="protein sequence ID" value="KAG0316807.1"/>
    <property type="molecule type" value="Genomic_DNA"/>
</dbReference>
<dbReference type="InterPro" id="IPR025204">
    <property type="entry name" value="CENP-L"/>
</dbReference>
<sequence length="394" mass="43953">MATRDAQQDGANSLGESIEDRTFTRPSAIIRPRTRHVLQSVINAPLDVNATRLRVAPQPNSFNQPTKKPTAIPVSALFNKTWIMYKTTPFYAYNSSQYATYETELLTYIAANAKNLSSSVLTEQTQDGLSTFAGENRRFPSQIDSSGRNVIETLDDPGDIKSVDFQQLNLQDTANLDASESELANSHPSLVITITVRPKGKTREQPYYCVLLQNQPLTHETRPSSVFEYFNLVLLKAPVVVGQLVMQWLERKFDCRICRLLLQSYELRKVVNSSLEAMYNHPEGQEDRKSRSIELHYSFPEAVGALNSISISLPSENARQLLVSRLLGSEAGLLDGVEAHCSDSMKIDFGRLSLVRAGCSSWYIASEGKVKLFPAIVDKQPLVDFIRDIALCGT</sequence>